<dbReference type="Proteomes" id="UP001054945">
    <property type="component" value="Unassembled WGS sequence"/>
</dbReference>
<comment type="caution">
    <text evidence="2">The sequence shown here is derived from an EMBL/GenBank/DDBJ whole genome shotgun (WGS) entry which is preliminary data.</text>
</comment>
<evidence type="ECO:0000256" key="1">
    <source>
        <dbReference type="SAM" id="MobiDB-lite"/>
    </source>
</evidence>
<name>A0AAV4SHT3_CAEEX</name>
<gene>
    <name evidence="2" type="ORF">CEXT_236191</name>
</gene>
<feature type="region of interest" description="Disordered" evidence="1">
    <location>
        <begin position="222"/>
        <end position="248"/>
    </location>
</feature>
<reference evidence="2 3" key="1">
    <citation type="submission" date="2021-06" db="EMBL/GenBank/DDBJ databases">
        <title>Caerostris extrusa draft genome.</title>
        <authorList>
            <person name="Kono N."/>
            <person name="Arakawa K."/>
        </authorList>
    </citation>
    <scope>NUCLEOTIDE SEQUENCE [LARGE SCALE GENOMIC DNA]</scope>
</reference>
<accession>A0AAV4SHT3</accession>
<evidence type="ECO:0000313" key="3">
    <source>
        <dbReference type="Proteomes" id="UP001054945"/>
    </source>
</evidence>
<protein>
    <submittedName>
        <fullName evidence="2">Uncharacterized protein</fullName>
    </submittedName>
</protein>
<feature type="compositionally biased region" description="Basic and acidic residues" evidence="1">
    <location>
        <begin position="238"/>
        <end position="248"/>
    </location>
</feature>
<proteinExistence type="predicted"/>
<keyword evidence="3" id="KW-1185">Reference proteome</keyword>
<sequence>MNNGNLRYNITQESEGMVNESGKGVAYDVNGSKNLPGRGIIRTGKLRNDSIENKRSEKVLKEHFYNYTSNPYSIGEGRNSEYLRHNKTQESEGMGKESGKGIVDDGNGSKNKLDEGIISTENAHKDSIENTTAGKTLREGHLYNDTSTLHSVNEGKNIENLRYNKTQDPKSMRKEFEIDKENKENKSKNLTDGNILKDGNIYNDTIFSTTVVKPLEIDSIGSDKNDNTGDEIPNDENENIHSETGRTGKEIKHFEDLASETLASILYNDSESEVKTDKRILSAATDTTGRMHQLKEFR</sequence>
<dbReference type="EMBL" id="BPLR01009667">
    <property type="protein sequence ID" value="GIY33660.1"/>
    <property type="molecule type" value="Genomic_DNA"/>
</dbReference>
<dbReference type="AlphaFoldDB" id="A0AAV4SHT3"/>
<feature type="compositionally biased region" description="Acidic residues" evidence="1">
    <location>
        <begin position="228"/>
        <end position="237"/>
    </location>
</feature>
<feature type="compositionally biased region" description="Basic and acidic residues" evidence="1">
    <location>
        <begin position="88"/>
        <end position="103"/>
    </location>
</feature>
<feature type="region of interest" description="Disordered" evidence="1">
    <location>
        <begin position="88"/>
        <end position="111"/>
    </location>
</feature>
<evidence type="ECO:0000313" key="2">
    <source>
        <dbReference type="EMBL" id="GIY33660.1"/>
    </source>
</evidence>
<organism evidence="2 3">
    <name type="scientific">Caerostris extrusa</name>
    <name type="common">Bark spider</name>
    <name type="synonym">Caerostris bankana</name>
    <dbReference type="NCBI Taxonomy" id="172846"/>
    <lineage>
        <taxon>Eukaryota</taxon>
        <taxon>Metazoa</taxon>
        <taxon>Ecdysozoa</taxon>
        <taxon>Arthropoda</taxon>
        <taxon>Chelicerata</taxon>
        <taxon>Arachnida</taxon>
        <taxon>Araneae</taxon>
        <taxon>Araneomorphae</taxon>
        <taxon>Entelegynae</taxon>
        <taxon>Araneoidea</taxon>
        <taxon>Araneidae</taxon>
        <taxon>Caerostris</taxon>
    </lineage>
</organism>